<organism evidence="1 2">
    <name type="scientific">Cylicocyclus nassatus</name>
    <name type="common">Nematode worm</name>
    <dbReference type="NCBI Taxonomy" id="53992"/>
    <lineage>
        <taxon>Eukaryota</taxon>
        <taxon>Metazoa</taxon>
        <taxon>Ecdysozoa</taxon>
        <taxon>Nematoda</taxon>
        <taxon>Chromadorea</taxon>
        <taxon>Rhabditida</taxon>
        <taxon>Rhabditina</taxon>
        <taxon>Rhabditomorpha</taxon>
        <taxon>Strongyloidea</taxon>
        <taxon>Strongylidae</taxon>
        <taxon>Cylicocyclus</taxon>
    </lineage>
</organism>
<dbReference type="PANTHER" id="PTHR33939:SF1">
    <property type="entry name" value="DUF4371 DOMAIN-CONTAINING PROTEIN"/>
    <property type="match status" value="1"/>
</dbReference>
<name>A0AA36GT13_CYLNA</name>
<proteinExistence type="predicted"/>
<evidence type="ECO:0000313" key="1">
    <source>
        <dbReference type="EMBL" id="CAJ0597626.1"/>
    </source>
</evidence>
<dbReference type="Proteomes" id="UP001176961">
    <property type="component" value="Unassembled WGS sequence"/>
</dbReference>
<protein>
    <submittedName>
        <fullName evidence="1">Uncharacterized protein</fullName>
    </submittedName>
</protein>
<dbReference type="PANTHER" id="PTHR33939">
    <property type="entry name" value="PROTEIN CBG22215"/>
    <property type="match status" value="1"/>
</dbReference>
<gene>
    <name evidence="1" type="ORF">CYNAS_LOCUS9609</name>
</gene>
<keyword evidence="2" id="KW-1185">Reference proteome</keyword>
<comment type="caution">
    <text evidence="1">The sequence shown here is derived from an EMBL/GenBank/DDBJ whole genome shotgun (WGS) entry which is preliminary data.</text>
</comment>
<reference evidence="1" key="1">
    <citation type="submission" date="2023-07" db="EMBL/GenBank/DDBJ databases">
        <authorList>
            <consortium name="CYATHOMIX"/>
        </authorList>
    </citation>
    <scope>NUCLEOTIDE SEQUENCE</scope>
    <source>
        <strain evidence="1">N/A</strain>
    </source>
</reference>
<dbReference type="EMBL" id="CATQJL010000223">
    <property type="protein sequence ID" value="CAJ0597626.1"/>
    <property type="molecule type" value="Genomic_DNA"/>
</dbReference>
<dbReference type="AlphaFoldDB" id="A0AA36GT13"/>
<sequence length="173" mass="19538">MVSVVALKVNALGFKRARRYYRPRRCVTARQTAAYVARASVSGLVFGYKLNAAQPYIFERPDVVRRRSAHLAAILRARSENHCIVNVDETWVFDGMTKNRGWNDTIIPQIAPAVVMEELSCGEQLRRTKAEGRLISALSEEGVVSDTTKVIVSGRRPADDDYHRDMNHAMFEN</sequence>
<accession>A0AA36GT13</accession>
<evidence type="ECO:0000313" key="2">
    <source>
        <dbReference type="Proteomes" id="UP001176961"/>
    </source>
</evidence>